<dbReference type="AlphaFoldDB" id="A0A4Q6XMN7"/>
<dbReference type="PANTHER" id="PTHR34220">
    <property type="entry name" value="SENSOR HISTIDINE KINASE YPDA"/>
    <property type="match status" value="1"/>
</dbReference>
<dbReference type="Proteomes" id="UP000292855">
    <property type="component" value="Unassembled WGS sequence"/>
</dbReference>
<feature type="transmembrane region" description="Helical" evidence="2">
    <location>
        <begin position="76"/>
        <end position="94"/>
    </location>
</feature>
<sequence length="376" mass="44036">MGTLFWKRHYKLSILLHVLAWVGFISLPVIFIGNRNMGISEILRHGEFWFFIGCFIIPYYINSYLWTPYIIQKRKYVLYVISIVFVGVVFAFWLQPFHRLMQLDELPKNEIATFERESVPPHLPRNKPPFPDRPQDARRLPPPEVSRQLDIASVYIVMLVIILGSLVKIVQYWIQSQQKVQQIRHALTKKELAFLKAQVHPHFLFNTLNNIYSLALTGDPSTATSIYKLSQLMRYYMDERNEEEVDLKDEIQAIQDFISLQKLRIDANCTLTEQYAGLDIPKRIYPFILFPFVENAFKYGLSTSAPCYLEFCIQVTANYCSMEVKNSVSKELLEQPSSGIGLKNTRKLLEHLYPNKFQLDITKENDTFFVKLLLYI</sequence>
<protein>
    <recommendedName>
        <fullName evidence="3">Signal transduction histidine kinase internal region domain-containing protein</fullName>
    </recommendedName>
</protein>
<feature type="region of interest" description="Disordered" evidence="1">
    <location>
        <begin position="118"/>
        <end position="142"/>
    </location>
</feature>
<keyword evidence="2" id="KW-0472">Membrane</keyword>
<dbReference type="InterPro" id="IPR050640">
    <property type="entry name" value="Bact_2-comp_sensor_kinase"/>
</dbReference>
<keyword evidence="2" id="KW-1133">Transmembrane helix</keyword>
<comment type="caution">
    <text evidence="4">The sequence shown here is derived from an EMBL/GenBank/DDBJ whole genome shotgun (WGS) entry which is preliminary data.</text>
</comment>
<dbReference type="InterPro" id="IPR036890">
    <property type="entry name" value="HATPase_C_sf"/>
</dbReference>
<feature type="transmembrane region" description="Helical" evidence="2">
    <location>
        <begin position="48"/>
        <end position="67"/>
    </location>
</feature>
<feature type="transmembrane region" description="Helical" evidence="2">
    <location>
        <begin position="152"/>
        <end position="174"/>
    </location>
</feature>
<dbReference type="OrthoDB" id="9792992at2"/>
<evidence type="ECO:0000256" key="2">
    <source>
        <dbReference type="SAM" id="Phobius"/>
    </source>
</evidence>
<proteinExistence type="predicted"/>
<feature type="compositionally biased region" description="Pro residues" evidence="1">
    <location>
        <begin position="121"/>
        <end position="132"/>
    </location>
</feature>
<dbReference type="SUPFAM" id="SSF55874">
    <property type="entry name" value="ATPase domain of HSP90 chaperone/DNA topoisomerase II/histidine kinase"/>
    <property type="match status" value="1"/>
</dbReference>
<feature type="transmembrane region" description="Helical" evidence="2">
    <location>
        <begin position="12"/>
        <end position="33"/>
    </location>
</feature>
<keyword evidence="5" id="KW-1185">Reference proteome</keyword>
<dbReference type="PANTHER" id="PTHR34220:SF7">
    <property type="entry name" value="SENSOR HISTIDINE KINASE YPDA"/>
    <property type="match status" value="1"/>
</dbReference>
<evidence type="ECO:0000313" key="4">
    <source>
        <dbReference type="EMBL" id="RZF57417.1"/>
    </source>
</evidence>
<accession>A0A4Q6XMN7</accession>
<gene>
    <name evidence="4" type="ORF">EWE74_20545</name>
</gene>
<feature type="domain" description="Signal transduction histidine kinase internal region" evidence="3">
    <location>
        <begin position="191"/>
        <end position="266"/>
    </location>
</feature>
<dbReference type="Pfam" id="PF06580">
    <property type="entry name" value="His_kinase"/>
    <property type="match status" value="1"/>
</dbReference>
<dbReference type="GO" id="GO:0016020">
    <property type="term" value="C:membrane"/>
    <property type="evidence" value="ECO:0007669"/>
    <property type="project" value="InterPro"/>
</dbReference>
<keyword evidence="2" id="KW-0812">Transmembrane</keyword>
<dbReference type="RefSeq" id="WP_130143541.1">
    <property type="nucleotide sequence ID" value="NZ_SGIT01000007.1"/>
</dbReference>
<evidence type="ECO:0000256" key="1">
    <source>
        <dbReference type="SAM" id="MobiDB-lite"/>
    </source>
</evidence>
<dbReference type="GO" id="GO:0000155">
    <property type="term" value="F:phosphorelay sensor kinase activity"/>
    <property type="evidence" value="ECO:0007669"/>
    <property type="project" value="InterPro"/>
</dbReference>
<evidence type="ECO:0000259" key="3">
    <source>
        <dbReference type="Pfam" id="PF06580"/>
    </source>
</evidence>
<reference evidence="4 5" key="1">
    <citation type="submission" date="2019-02" db="EMBL/GenBank/DDBJ databases">
        <authorList>
            <person name="Li Y."/>
        </authorList>
    </citation>
    <scope>NUCLEOTIDE SEQUENCE [LARGE SCALE GENOMIC DNA]</scope>
    <source>
        <strain evidence="4 5">30C10-4-7</strain>
    </source>
</reference>
<name>A0A4Q6XMN7_9SPHI</name>
<organism evidence="4 5">
    <name type="scientific">Sphingobacterium corticibacterium</name>
    <dbReference type="NCBI Taxonomy" id="2484746"/>
    <lineage>
        <taxon>Bacteria</taxon>
        <taxon>Pseudomonadati</taxon>
        <taxon>Bacteroidota</taxon>
        <taxon>Sphingobacteriia</taxon>
        <taxon>Sphingobacteriales</taxon>
        <taxon>Sphingobacteriaceae</taxon>
        <taxon>Sphingobacterium</taxon>
    </lineage>
</organism>
<dbReference type="InterPro" id="IPR010559">
    <property type="entry name" value="Sig_transdc_His_kin_internal"/>
</dbReference>
<evidence type="ECO:0000313" key="5">
    <source>
        <dbReference type="Proteomes" id="UP000292855"/>
    </source>
</evidence>
<dbReference type="EMBL" id="SGIT01000007">
    <property type="protein sequence ID" value="RZF57417.1"/>
    <property type="molecule type" value="Genomic_DNA"/>
</dbReference>